<dbReference type="EMBL" id="CP022115">
    <property type="protein sequence ID" value="ASJ22964.1"/>
    <property type="molecule type" value="Genomic_DNA"/>
</dbReference>
<evidence type="ECO:0000256" key="9">
    <source>
        <dbReference type="ARBA" id="ARBA00022989"/>
    </source>
</evidence>
<evidence type="ECO:0000256" key="5">
    <source>
        <dbReference type="ARBA" id="ARBA00022692"/>
    </source>
</evidence>
<dbReference type="InterPro" id="IPR013655">
    <property type="entry name" value="PAS_fold_3"/>
</dbReference>
<dbReference type="CDD" id="cd00130">
    <property type="entry name" value="PAS"/>
    <property type="match status" value="1"/>
</dbReference>
<dbReference type="SUPFAM" id="SSF55073">
    <property type="entry name" value="Nucleotide cyclase"/>
    <property type="match status" value="1"/>
</dbReference>
<dbReference type="FunFam" id="3.30.70.270:FF:000001">
    <property type="entry name" value="Diguanylate cyclase domain protein"/>
    <property type="match status" value="1"/>
</dbReference>
<feature type="domain" description="GGDEF" evidence="17">
    <location>
        <begin position="623"/>
        <end position="755"/>
    </location>
</feature>
<accession>A0A248LER0</accession>
<dbReference type="Gene3D" id="3.30.70.270">
    <property type="match status" value="1"/>
</dbReference>
<dbReference type="GO" id="GO:0071732">
    <property type="term" value="P:cellular response to nitric oxide"/>
    <property type="evidence" value="ECO:0007669"/>
    <property type="project" value="UniProtKB-ARBA"/>
</dbReference>
<proteinExistence type="predicted"/>
<dbReference type="CDD" id="cd01949">
    <property type="entry name" value="GGDEF"/>
    <property type="match status" value="1"/>
</dbReference>
<dbReference type="OrthoDB" id="9813903at2"/>
<comment type="subcellular location">
    <subcellularLocation>
        <location evidence="1">Cell membrane</location>
        <topology evidence="1">Multi-pass membrane protein</topology>
    </subcellularLocation>
</comment>
<dbReference type="PANTHER" id="PTHR44757">
    <property type="entry name" value="DIGUANYLATE CYCLASE DGCP"/>
    <property type="match status" value="1"/>
</dbReference>
<dbReference type="InterPro" id="IPR001610">
    <property type="entry name" value="PAC"/>
</dbReference>
<evidence type="ECO:0000256" key="11">
    <source>
        <dbReference type="ARBA" id="ARBA00023136"/>
    </source>
</evidence>
<name>A0A248LER0_9NEIS</name>
<feature type="domain" description="PAC" evidence="15">
    <location>
        <begin position="538"/>
        <end position="591"/>
    </location>
</feature>
<evidence type="ECO:0000256" key="7">
    <source>
        <dbReference type="ARBA" id="ARBA00022777"/>
    </source>
</evidence>
<dbReference type="SMART" id="SM00086">
    <property type="entry name" value="PAC"/>
    <property type="match status" value="2"/>
</dbReference>
<keyword evidence="9 13" id="KW-1133">Transmembrane helix</keyword>
<organism evidence="18 19">
    <name type="scientific">Laribacter hongkongensis</name>
    <dbReference type="NCBI Taxonomy" id="168471"/>
    <lineage>
        <taxon>Bacteria</taxon>
        <taxon>Pseudomonadati</taxon>
        <taxon>Pseudomonadota</taxon>
        <taxon>Betaproteobacteria</taxon>
        <taxon>Neisseriales</taxon>
        <taxon>Aquaspirillaceae</taxon>
        <taxon>Laribacter</taxon>
    </lineage>
</organism>
<evidence type="ECO:0000313" key="19">
    <source>
        <dbReference type="Proteomes" id="UP000197424"/>
    </source>
</evidence>
<evidence type="ECO:0000256" key="1">
    <source>
        <dbReference type="ARBA" id="ARBA00004651"/>
    </source>
</evidence>
<keyword evidence="3" id="KW-0597">Phosphoprotein</keyword>
<keyword evidence="6" id="KW-0547">Nucleotide-binding</keyword>
<evidence type="ECO:0000256" key="4">
    <source>
        <dbReference type="ARBA" id="ARBA00022679"/>
    </source>
</evidence>
<dbReference type="InterPro" id="IPR052155">
    <property type="entry name" value="Biofilm_reg_signaling"/>
</dbReference>
<evidence type="ECO:0000256" key="12">
    <source>
        <dbReference type="ARBA" id="ARBA00051114"/>
    </source>
</evidence>
<gene>
    <name evidence="18" type="ORF">LHGZ1_0133</name>
</gene>
<evidence type="ECO:0000259" key="16">
    <source>
        <dbReference type="PROSITE" id="PS50883"/>
    </source>
</evidence>
<keyword evidence="7" id="KW-0418">Kinase</keyword>
<dbReference type="PROSITE" id="PS50112">
    <property type="entry name" value="PAS"/>
    <property type="match status" value="1"/>
</dbReference>
<feature type="domain" description="PAC" evidence="15">
    <location>
        <begin position="407"/>
        <end position="458"/>
    </location>
</feature>
<dbReference type="Gene3D" id="2.10.70.100">
    <property type="match status" value="1"/>
</dbReference>
<dbReference type="SUPFAM" id="SSF141868">
    <property type="entry name" value="EAL domain-like"/>
    <property type="match status" value="1"/>
</dbReference>
<dbReference type="GO" id="GO:0000160">
    <property type="term" value="P:phosphorelay signal transduction system"/>
    <property type="evidence" value="ECO:0007669"/>
    <property type="project" value="UniProtKB-KW"/>
</dbReference>
<dbReference type="InterPro" id="IPR029787">
    <property type="entry name" value="Nucleotide_cyclase"/>
</dbReference>
<feature type="transmembrane region" description="Helical" evidence="13">
    <location>
        <begin position="26"/>
        <end position="44"/>
    </location>
</feature>
<evidence type="ECO:0000259" key="17">
    <source>
        <dbReference type="PROSITE" id="PS50887"/>
    </source>
</evidence>
<evidence type="ECO:0000256" key="8">
    <source>
        <dbReference type="ARBA" id="ARBA00022840"/>
    </source>
</evidence>
<dbReference type="PROSITE" id="PS50113">
    <property type="entry name" value="PAC"/>
    <property type="match status" value="2"/>
</dbReference>
<evidence type="ECO:0000256" key="3">
    <source>
        <dbReference type="ARBA" id="ARBA00022553"/>
    </source>
</evidence>
<protein>
    <submittedName>
        <fullName evidence="18">Uncharacterized protein</fullName>
    </submittedName>
</protein>
<dbReference type="Pfam" id="PF02743">
    <property type="entry name" value="dCache_1"/>
    <property type="match status" value="1"/>
</dbReference>
<dbReference type="SMART" id="SM00052">
    <property type="entry name" value="EAL"/>
    <property type="match status" value="1"/>
</dbReference>
<dbReference type="GO" id="GO:0071111">
    <property type="term" value="F:cyclic-guanylate-specific phosphodiesterase activity"/>
    <property type="evidence" value="ECO:0007669"/>
    <property type="project" value="UniProtKB-EC"/>
</dbReference>
<sequence>MSVLPSALRHTLPAHAQHPAARLRRGLIAGFAVLVILVCGATGYEAWRSYQQTLADARTELLTLSRALSVHFSRSFRLSSGQLANLGRDADLLRAVHDRDESTLYARLQEALQVDPQSYFLTVADAWGNVLASSLHYPIGRLNIHQRDYFNTLRNTPGLPYTYGQPVPNLYDQRLFVPIAAPLHDNGQFAGVLLTGIDPDYFYQFYRSLGLDEHTGIDVLRADGTALISYPDARTTTHRHPLLQALVQQQLREVSTDRILDYQAADGEQRLLTLTWLSGQSLAIGISRSYSVLLKRWYQDMRAKALLISLLLCGSGLLLGVLLRQLRRVEHSERQLRLTQYSVDHGVDLILWVDLNSRVRYANLRAQKQLGWHPHELYGRPLSRIAPSLGGAAWMSLQQRIARGDNVTLETSFSCRNGQTLAVEVTASVLTHTEGDGLLCLIARDVSELKQAAAALANSDARLRLALQASGTGLYELELATGAITITGAIRQRLDIRVPEQQPIPAALWLAWVHPDDQARIRQAFEHWQQEPHAPDRLETSFRVCPPGGRMRWVHARGQYIAAAEDTAAARLVGTVNDVTDQKENEEQIERYAHFDALTGLANRHALYRRLGQAITSVHQHQHPLAVLFVDLDKFKTINDTLGHAVGDVVLREVAGRLSDFAGPDDILARLGGDEFLLVLPGADERAASEVAACILTAMSVPVRVDGRELSTTPTIGVSLYPRDGEEADDLIRNADIAMYQAKARGRNTFQLYTPDMNAAAAERLQLQGELRNAHLRGEIMLHYQPQIDVTDGHVVGCEALMRWKHPTLGMVSPGRFIPLAEESGLIITLGNWAIREACRQAMAWQRAGLPPLTVAVNLSGCQFQQSNFTAVVADALADTSLPPQYLELELTESIVMHDVEQVIATLTELKALGVQLSIDDFGTGYSSLNYLKRFPVDLLKIDQGFVRDVETDPSDAAIVRAIIALGKILNLRLIAEGVETQGQLDYLHAAGVDFIQGYYFSRPLPAEDMATYLAQRLLPASLSEAGPPATSAASDALPAR</sequence>
<dbReference type="NCBIfam" id="TIGR00254">
    <property type="entry name" value="GGDEF"/>
    <property type="match status" value="1"/>
</dbReference>
<keyword evidence="4" id="KW-0808">Transferase</keyword>
<evidence type="ECO:0000256" key="6">
    <source>
        <dbReference type="ARBA" id="ARBA00022741"/>
    </source>
</evidence>
<keyword evidence="5 13" id="KW-0812">Transmembrane</keyword>
<dbReference type="SMART" id="SM00267">
    <property type="entry name" value="GGDEF"/>
    <property type="match status" value="1"/>
</dbReference>
<dbReference type="CDD" id="cd12914">
    <property type="entry name" value="PDC1_DGC_like"/>
    <property type="match status" value="1"/>
</dbReference>
<dbReference type="Proteomes" id="UP000197424">
    <property type="component" value="Chromosome"/>
</dbReference>
<keyword evidence="2" id="KW-1003">Cell membrane</keyword>
<dbReference type="InterPro" id="IPR000014">
    <property type="entry name" value="PAS"/>
</dbReference>
<dbReference type="PANTHER" id="PTHR44757:SF2">
    <property type="entry name" value="BIOFILM ARCHITECTURE MAINTENANCE PROTEIN MBAA"/>
    <property type="match status" value="1"/>
</dbReference>
<dbReference type="Pfam" id="PF08448">
    <property type="entry name" value="PAS_4"/>
    <property type="match status" value="1"/>
</dbReference>
<dbReference type="InterPro" id="IPR029151">
    <property type="entry name" value="Sensor-like_sf"/>
</dbReference>
<keyword evidence="8" id="KW-0067">ATP-binding</keyword>
<dbReference type="InterPro" id="IPR000700">
    <property type="entry name" value="PAS-assoc_C"/>
</dbReference>
<reference evidence="19" key="1">
    <citation type="submission" date="2017-06" db="EMBL/GenBank/DDBJ databases">
        <title>Whole genome sequence of Laribacter hongkongensis LHGZ1.</title>
        <authorList>
            <person name="Chen D."/>
            <person name="Wu H."/>
            <person name="Chen J."/>
        </authorList>
    </citation>
    <scope>NUCLEOTIDE SEQUENCE [LARGE SCALE GENOMIC DNA]</scope>
    <source>
        <strain evidence="19">LHGZ1</strain>
    </source>
</reference>
<dbReference type="RefSeq" id="WP_088859841.1">
    <property type="nucleotide sequence ID" value="NZ_CP022115.1"/>
</dbReference>
<evidence type="ECO:0000256" key="10">
    <source>
        <dbReference type="ARBA" id="ARBA00023012"/>
    </source>
</evidence>
<evidence type="ECO:0000256" key="13">
    <source>
        <dbReference type="SAM" id="Phobius"/>
    </source>
</evidence>
<dbReference type="PROSITE" id="PS50883">
    <property type="entry name" value="EAL"/>
    <property type="match status" value="1"/>
</dbReference>
<dbReference type="Pfam" id="PF00990">
    <property type="entry name" value="GGDEF"/>
    <property type="match status" value="1"/>
</dbReference>
<feature type="domain" description="PAS" evidence="14">
    <location>
        <begin position="350"/>
        <end position="380"/>
    </location>
</feature>
<evidence type="ECO:0000259" key="14">
    <source>
        <dbReference type="PROSITE" id="PS50112"/>
    </source>
</evidence>
<feature type="transmembrane region" description="Helical" evidence="13">
    <location>
        <begin position="305"/>
        <end position="323"/>
    </location>
</feature>
<dbReference type="PROSITE" id="PS50887">
    <property type="entry name" value="GGDEF"/>
    <property type="match status" value="1"/>
</dbReference>
<dbReference type="InterPro" id="IPR035965">
    <property type="entry name" value="PAS-like_dom_sf"/>
</dbReference>
<feature type="domain" description="EAL" evidence="16">
    <location>
        <begin position="764"/>
        <end position="1018"/>
    </location>
</feature>
<dbReference type="InterPro" id="IPR001633">
    <property type="entry name" value="EAL_dom"/>
</dbReference>
<dbReference type="Pfam" id="PF08447">
    <property type="entry name" value="PAS_3"/>
    <property type="match status" value="1"/>
</dbReference>
<dbReference type="GO" id="GO:0005524">
    <property type="term" value="F:ATP binding"/>
    <property type="evidence" value="ECO:0007669"/>
    <property type="project" value="UniProtKB-KW"/>
</dbReference>
<dbReference type="InterPro" id="IPR013656">
    <property type="entry name" value="PAS_4"/>
</dbReference>
<dbReference type="Gene3D" id="3.20.20.450">
    <property type="entry name" value="EAL domain"/>
    <property type="match status" value="1"/>
</dbReference>
<dbReference type="FunFam" id="3.20.20.450:FF:000001">
    <property type="entry name" value="Cyclic di-GMP phosphodiesterase yahA"/>
    <property type="match status" value="1"/>
</dbReference>
<dbReference type="InterPro" id="IPR035919">
    <property type="entry name" value="EAL_sf"/>
</dbReference>
<dbReference type="Pfam" id="PF00563">
    <property type="entry name" value="EAL"/>
    <property type="match status" value="1"/>
</dbReference>
<dbReference type="AlphaFoldDB" id="A0A248LER0"/>
<dbReference type="GO" id="GO:0005886">
    <property type="term" value="C:plasma membrane"/>
    <property type="evidence" value="ECO:0007669"/>
    <property type="project" value="UniProtKB-SubCell"/>
</dbReference>
<dbReference type="CDD" id="cd12915">
    <property type="entry name" value="PDC2_DGC_like"/>
    <property type="match status" value="1"/>
</dbReference>
<comment type="catalytic activity">
    <reaction evidence="12">
        <text>3',3'-c-di-GMP + H2O = 5'-phosphoguanylyl(3'-&gt;5')guanosine + H(+)</text>
        <dbReference type="Rhea" id="RHEA:24902"/>
        <dbReference type="ChEBI" id="CHEBI:15377"/>
        <dbReference type="ChEBI" id="CHEBI:15378"/>
        <dbReference type="ChEBI" id="CHEBI:58754"/>
        <dbReference type="ChEBI" id="CHEBI:58805"/>
        <dbReference type="EC" id="3.1.4.52"/>
    </reaction>
    <physiologicalReaction direction="left-to-right" evidence="12">
        <dbReference type="Rhea" id="RHEA:24903"/>
    </physiologicalReaction>
</comment>
<dbReference type="InterPro" id="IPR043128">
    <property type="entry name" value="Rev_trsase/Diguanyl_cyclase"/>
</dbReference>
<dbReference type="NCBIfam" id="TIGR00229">
    <property type="entry name" value="sensory_box"/>
    <property type="match status" value="1"/>
</dbReference>
<dbReference type="SUPFAM" id="SSF103190">
    <property type="entry name" value="Sensory domain-like"/>
    <property type="match status" value="1"/>
</dbReference>
<evidence type="ECO:0000256" key="2">
    <source>
        <dbReference type="ARBA" id="ARBA00022475"/>
    </source>
</evidence>
<dbReference type="SUPFAM" id="SSF55785">
    <property type="entry name" value="PYP-like sensor domain (PAS domain)"/>
    <property type="match status" value="2"/>
</dbReference>
<dbReference type="SMART" id="SM00091">
    <property type="entry name" value="PAS"/>
    <property type="match status" value="2"/>
</dbReference>
<dbReference type="GO" id="GO:0016301">
    <property type="term" value="F:kinase activity"/>
    <property type="evidence" value="ECO:0007669"/>
    <property type="project" value="UniProtKB-KW"/>
</dbReference>
<keyword evidence="10" id="KW-0902">Two-component regulatory system</keyword>
<dbReference type="InterPro" id="IPR033479">
    <property type="entry name" value="dCache_1"/>
</dbReference>
<dbReference type="Gene3D" id="3.30.450.20">
    <property type="entry name" value="PAS domain"/>
    <property type="match status" value="4"/>
</dbReference>
<keyword evidence="11 13" id="KW-0472">Membrane</keyword>
<dbReference type="InterPro" id="IPR000160">
    <property type="entry name" value="GGDEF_dom"/>
</dbReference>
<dbReference type="CDD" id="cd01948">
    <property type="entry name" value="EAL"/>
    <property type="match status" value="1"/>
</dbReference>
<evidence type="ECO:0000313" key="18">
    <source>
        <dbReference type="EMBL" id="ASJ22964.1"/>
    </source>
</evidence>
<evidence type="ECO:0000259" key="15">
    <source>
        <dbReference type="PROSITE" id="PS50113"/>
    </source>
</evidence>